<comment type="caution">
    <text evidence="6">The sequence shown here is derived from an EMBL/GenBank/DDBJ whole genome shotgun (WGS) entry which is preliminary data.</text>
</comment>
<keyword evidence="4" id="KW-0671">Queuosine biosynthesis</keyword>
<comment type="caution">
    <text evidence="4">Lacks conserved residue(s) required for the propagation of feature annotation.</text>
</comment>
<keyword evidence="1 4" id="KW-0328">Glycosyltransferase</keyword>
<dbReference type="GO" id="GO:0008479">
    <property type="term" value="F:tRNA-guanosine(34) queuine transglycosylase activity"/>
    <property type="evidence" value="ECO:0007669"/>
    <property type="project" value="UniProtKB-UniRule"/>
</dbReference>
<keyword evidence="2 4" id="KW-0808">Transferase</keyword>
<dbReference type="PANTHER" id="PTHR46499:SF1">
    <property type="entry name" value="QUEUINE TRNA-RIBOSYLTRANSFERASE"/>
    <property type="match status" value="1"/>
</dbReference>
<dbReference type="Gene3D" id="3.20.20.105">
    <property type="entry name" value="Queuine tRNA-ribosyltransferase-like"/>
    <property type="match status" value="1"/>
</dbReference>
<feature type="active site" description="Proton acceptor" evidence="4">
    <location>
        <position position="106"/>
    </location>
</feature>
<organism evidence="6 7">
    <name type="scientific">Candidatus Kaiserbacteria bacterium RIFCSPHIGHO2_02_FULL_55_17</name>
    <dbReference type="NCBI Taxonomy" id="1798496"/>
    <lineage>
        <taxon>Bacteria</taxon>
        <taxon>Candidatus Kaiseribacteriota</taxon>
    </lineage>
</organism>
<dbReference type="UniPathway" id="UPA00392"/>
<feature type="region of interest" description="RNA binding; important for wobble base 34 recognition" evidence="4">
    <location>
        <begin position="338"/>
        <end position="342"/>
    </location>
</feature>
<feature type="binding site" evidence="4">
    <location>
        <position position="212"/>
    </location>
    <ligand>
        <name>substrate</name>
    </ligand>
</feature>
<dbReference type="GO" id="GO:0008616">
    <property type="term" value="P:tRNA queuosine(34) biosynthetic process"/>
    <property type="evidence" value="ECO:0007669"/>
    <property type="project" value="UniProtKB-UniRule"/>
</dbReference>
<evidence type="ECO:0000256" key="4">
    <source>
        <dbReference type="HAMAP-Rule" id="MF_00168"/>
    </source>
</evidence>
<feature type="active site" description="Nucleophile" evidence="4">
    <location>
        <position position="333"/>
    </location>
</feature>
<dbReference type="GO" id="GO:0005829">
    <property type="term" value="C:cytosol"/>
    <property type="evidence" value="ECO:0007669"/>
    <property type="project" value="TreeGrafter"/>
</dbReference>
<dbReference type="STRING" id="1798496.A3C94_03010"/>
<dbReference type="InterPro" id="IPR002616">
    <property type="entry name" value="tRNA_ribo_trans-like"/>
</dbReference>
<keyword evidence="3 4" id="KW-0819">tRNA processing</keyword>
<feature type="binding site" evidence="4">
    <location>
        <position position="259"/>
    </location>
    <ligand>
        <name>substrate</name>
    </ligand>
</feature>
<comment type="subunit">
    <text evidence="4">Homodimer. Within each dimer, one monomer is responsible for RNA recognition and catalysis, while the other monomer binds to the replacement base PreQ1.</text>
</comment>
<dbReference type="PANTHER" id="PTHR46499">
    <property type="entry name" value="QUEUINE TRNA-RIBOSYLTRANSFERASE"/>
    <property type="match status" value="1"/>
</dbReference>
<dbReference type="NCBIfam" id="TIGR00430">
    <property type="entry name" value="Q_tRNA_tgt"/>
    <property type="match status" value="1"/>
</dbReference>
<evidence type="ECO:0000256" key="1">
    <source>
        <dbReference type="ARBA" id="ARBA00022676"/>
    </source>
</evidence>
<reference evidence="6 7" key="1">
    <citation type="journal article" date="2016" name="Nat. Commun.">
        <title>Thousands of microbial genomes shed light on interconnected biogeochemical processes in an aquifer system.</title>
        <authorList>
            <person name="Anantharaman K."/>
            <person name="Brown C.T."/>
            <person name="Hug L.A."/>
            <person name="Sharon I."/>
            <person name="Castelle C.J."/>
            <person name="Probst A.J."/>
            <person name="Thomas B.C."/>
            <person name="Singh A."/>
            <person name="Wilkins M.J."/>
            <person name="Karaoz U."/>
            <person name="Brodie E.L."/>
            <person name="Williams K.H."/>
            <person name="Hubbard S.S."/>
            <person name="Banfield J.F."/>
        </authorList>
    </citation>
    <scope>NUCLEOTIDE SEQUENCE [LARGE SCALE GENOMIC DNA]</scope>
</reference>
<comment type="catalytic activity">
    <reaction evidence="4">
        <text>7-aminomethyl-7-carbaguanine + guanosine(34) in tRNA = 7-aminomethyl-7-carbaguanosine(34) in tRNA + guanine</text>
        <dbReference type="Rhea" id="RHEA:24104"/>
        <dbReference type="Rhea" id="RHEA-COMP:10341"/>
        <dbReference type="Rhea" id="RHEA-COMP:10342"/>
        <dbReference type="ChEBI" id="CHEBI:16235"/>
        <dbReference type="ChEBI" id="CHEBI:58703"/>
        <dbReference type="ChEBI" id="CHEBI:74269"/>
        <dbReference type="ChEBI" id="CHEBI:82833"/>
        <dbReference type="EC" id="2.4.2.29"/>
    </reaction>
</comment>
<dbReference type="HAMAP" id="MF_00168">
    <property type="entry name" value="Q_tRNA_Tgt"/>
    <property type="match status" value="1"/>
</dbReference>
<accession>A0A1F6DTN3</accession>
<feature type="binding site" evidence="4">
    <location>
        <position position="286"/>
    </location>
    <ligand>
        <name>substrate</name>
    </ligand>
</feature>
<dbReference type="InterPro" id="IPR004803">
    <property type="entry name" value="TGT"/>
</dbReference>
<feature type="region of interest" description="RNA binding" evidence="4">
    <location>
        <begin position="314"/>
        <end position="320"/>
    </location>
</feature>
<dbReference type="InterPro" id="IPR036511">
    <property type="entry name" value="TGT-like_sf"/>
</dbReference>
<name>A0A1F6DTN3_9BACT</name>
<evidence type="ECO:0000256" key="3">
    <source>
        <dbReference type="ARBA" id="ARBA00022694"/>
    </source>
</evidence>
<dbReference type="AlphaFoldDB" id="A0A1F6DTN3"/>
<evidence type="ECO:0000313" key="6">
    <source>
        <dbReference type="EMBL" id="OGG64771.1"/>
    </source>
</evidence>
<feature type="domain" description="tRNA-guanine(15) transglycosylase-like" evidence="5">
    <location>
        <begin position="17"/>
        <end position="117"/>
    </location>
</feature>
<evidence type="ECO:0000256" key="2">
    <source>
        <dbReference type="ARBA" id="ARBA00022679"/>
    </source>
</evidence>
<evidence type="ECO:0000313" key="7">
    <source>
        <dbReference type="Proteomes" id="UP000177232"/>
    </source>
</evidence>
<comment type="similarity">
    <text evidence="4">Belongs to the queuine tRNA-ribosyltransferase family.</text>
</comment>
<sequence length="449" mass="49051">MNAISFELDKLTTGKSRARAGILTTPHGIIRTPAFVPVGTKADVKGILPEQLKALGAEIVLANTYHLYLQPGEEIVKAAGGLGKFMSWVDPPPPRGSGEAKPTMTDSGGFQVFSLGAAFGLSASKFGSVGRPDQRSGLGKTISKFVKEDAPQEEAVTIFDEEVASKHGQLAVIDDEGVSFTSHLDGSLHRFTPERSVEIQHALGADIFFAFDECTSPTEPYEYQREAMERTHRWAERSLKAHRQNTEANKKQALFGIVQGGRHEDLRRESAHEITALGFDGIGIGGSFSKEDMKGALQAAVGELPEELPRHFLGIGEPGDILEGIAGGMDLFDCVAPTRIGRHGSIYTKRGIIHLRNGQYRNDFTPLSHVGTSYVPTSDVGRTTSYMGGEFTLAYVSHLVRSGEMLGSVICSMHNIGFILRLVQGAREAILDDRFDEYRQEFMRNYYST</sequence>
<feature type="domain" description="tRNA-guanine(15) transglycosylase-like" evidence="5">
    <location>
        <begin position="168"/>
        <end position="447"/>
    </location>
</feature>
<proteinExistence type="inferred from homology"/>
<gene>
    <name evidence="4" type="primary">tgt</name>
    <name evidence="6" type="ORF">A3C94_03010</name>
</gene>
<evidence type="ECO:0000259" key="5">
    <source>
        <dbReference type="Pfam" id="PF01702"/>
    </source>
</evidence>
<dbReference type="Proteomes" id="UP000177232">
    <property type="component" value="Unassembled WGS sequence"/>
</dbReference>
<dbReference type="Pfam" id="PF01702">
    <property type="entry name" value="TGT"/>
    <property type="match status" value="2"/>
</dbReference>
<dbReference type="NCBIfam" id="TIGR00449">
    <property type="entry name" value="tgt_general"/>
    <property type="match status" value="1"/>
</dbReference>
<comment type="function">
    <text evidence="4">Catalyzes the base-exchange of a guanine (G) residue with the queuine precursor 7-aminomethyl-7-deazaguanine (PreQ1) at position 34 (anticodon wobble position) in tRNAs with GU(N) anticodons (tRNA-Asp, -Asn, -His and -Tyr). Catalysis occurs through a double-displacement mechanism. The nucleophile active site attacks the C1' of nucleotide 34 to detach the guanine base from the RNA, forming a covalent enzyme-RNA intermediate. The proton acceptor active site deprotonates the incoming PreQ1, allowing a nucleophilic attack on the C1' of the ribose to form the product. After dissociation, two additional enzymatic reactions on the tRNA convert PreQ1 to queuine (Q), resulting in the hypermodified nucleoside queuosine (7-(((4,5-cis-dihydroxy-2-cyclopenten-1-yl)amino)methyl)-7-deazaguanosine).</text>
</comment>
<dbReference type="SUPFAM" id="SSF51713">
    <property type="entry name" value="tRNA-guanine transglycosylase"/>
    <property type="match status" value="1"/>
</dbReference>
<comment type="pathway">
    <text evidence="4">tRNA modification; tRNA-queuosine biosynthesis.</text>
</comment>
<dbReference type="EC" id="2.4.2.29" evidence="4"/>
<protein>
    <recommendedName>
        <fullName evidence="4">Queuine tRNA-ribosyltransferase</fullName>
        <ecNumber evidence="4">2.4.2.29</ecNumber>
    </recommendedName>
    <alternativeName>
        <fullName evidence="4">Guanine insertion enzyme</fullName>
    </alternativeName>
    <alternativeName>
        <fullName evidence="4">tRNA-guanine transglycosylase</fullName>
    </alternativeName>
</protein>
<dbReference type="InterPro" id="IPR050076">
    <property type="entry name" value="ArchSynthase1/Queuine_TRR"/>
</dbReference>
<feature type="binding site" evidence="4">
    <location>
        <begin position="106"/>
        <end position="110"/>
    </location>
    <ligand>
        <name>substrate</name>
    </ligand>
</feature>
<dbReference type="EMBL" id="MFLJ01000011">
    <property type="protein sequence ID" value="OGG64771.1"/>
    <property type="molecule type" value="Genomic_DNA"/>
</dbReference>